<dbReference type="PANTHER" id="PTHR31531">
    <property type="entry name" value="E3 UBIQUITIN-PROTEIN LIGASE E3D FAMILY MEMBER"/>
    <property type="match status" value="1"/>
</dbReference>
<dbReference type="GO" id="GO:0030332">
    <property type="term" value="F:cyclin binding"/>
    <property type="evidence" value="ECO:0007669"/>
    <property type="project" value="TreeGrafter"/>
</dbReference>
<comment type="subunit">
    <text evidence="8">Interacts with UBE2C/UbcH10 (E2 ubiquitin-conjugating enzyme). In vitro, interacts with cyclin-B.</text>
</comment>
<dbReference type="EMBL" id="JAGXEW010000006">
    <property type="protein sequence ID" value="KAK1170396.1"/>
    <property type="molecule type" value="Genomic_DNA"/>
</dbReference>
<evidence type="ECO:0000256" key="8">
    <source>
        <dbReference type="ARBA" id="ARBA00064185"/>
    </source>
</evidence>
<evidence type="ECO:0000256" key="2">
    <source>
        <dbReference type="ARBA" id="ARBA00012485"/>
    </source>
</evidence>
<comment type="caution">
    <text evidence="9">The sequence shown here is derived from an EMBL/GenBank/DDBJ whole genome shotgun (WGS) entry which is preliminary data.</text>
</comment>
<dbReference type="InterPro" id="IPR019193">
    <property type="entry name" value="UBQ-conj_enz_E2-bd_prot"/>
</dbReference>
<comment type="catalytic activity">
    <reaction evidence="1">
        <text>S-ubiquitinyl-[E2 ubiquitin-conjugating enzyme]-L-cysteine + [acceptor protein]-L-lysine = [E2 ubiquitin-conjugating enzyme]-L-cysteine + N(6)-ubiquitinyl-[acceptor protein]-L-lysine.</text>
        <dbReference type="EC" id="2.3.2.26"/>
    </reaction>
</comment>
<keyword evidence="10" id="KW-1185">Reference proteome</keyword>
<dbReference type="Pfam" id="PF09814">
    <property type="entry name" value="HECT_2"/>
    <property type="match status" value="1"/>
</dbReference>
<protein>
    <recommendedName>
        <fullName evidence="3">E3 ubiquitin-protein ligase E3D</fullName>
        <ecNumber evidence="2">2.3.2.26</ecNumber>
    </recommendedName>
    <alternativeName>
        <fullName evidence="6">HECT-type E3 ubiquitin transferase E3D</fullName>
    </alternativeName>
    <alternativeName>
        <fullName evidence="5">UbcH10-binding protein with a HECT-like domain</fullName>
    </alternativeName>
    <alternativeName>
        <fullName evidence="4">Ubiquitin-conjugating enzyme E2C-binding protein</fullName>
    </alternativeName>
</protein>
<dbReference type="GO" id="GO:0000151">
    <property type="term" value="C:ubiquitin ligase complex"/>
    <property type="evidence" value="ECO:0007669"/>
    <property type="project" value="TreeGrafter"/>
</dbReference>
<gene>
    <name evidence="9" type="primary">UBE3D</name>
    <name evidence="9" type="ORF">AOXY_G7230</name>
</gene>
<evidence type="ECO:0000256" key="1">
    <source>
        <dbReference type="ARBA" id="ARBA00000885"/>
    </source>
</evidence>
<evidence type="ECO:0000256" key="3">
    <source>
        <dbReference type="ARBA" id="ARBA00013646"/>
    </source>
</evidence>
<dbReference type="GO" id="GO:0031624">
    <property type="term" value="F:ubiquitin conjugating enzyme binding"/>
    <property type="evidence" value="ECO:0007669"/>
    <property type="project" value="TreeGrafter"/>
</dbReference>
<dbReference type="AlphaFoldDB" id="A0AAD8LLH7"/>
<dbReference type="GO" id="GO:0006513">
    <property type="term" value="P:protein monoubiquitination"/>
    <property type="evidence" value="ECO:0007669"/>
    <property type="project" value="TreeGrafter"/>
</dbReference>
<evidence type="ECO:0000256" key="4">
    <source>
        <dbReference type="ARBA" id="ARBA00029737"/>
    </source>
</evidence>
<dbReference type="GO" id="GO:0005634">
    <property type="term" value="C:nucleus"/>
    <property type="evidence" value="ECO:0007669"/>
    <property type="project" value="TreeGrafter"/>
</dbReference>
<evidence type="ECO:0000256" key="7">
    <source>
        <dbReference type="ARBA" id="ARBA00053831"/>
    </source>
</evidence>
<dbReference type="GO" id="GO:0051865">
    <property type="term" value="P:protein autoubiquitination"/>
    <property type="evidence" value="ECO:0007669"/>
    <property type="project" value="TreeGrafter"/>
</dbReference>
<dbReference type="GO" id="GO:0043161">
    <property type="term" value="P:proteasome-mediated ubiquitin-dependent protein catabolic process"/>
    <property type="evidence" value="ECO:0007669"/>
    <property type="project" value="TreeGrafter"/>
</dbReference>
<evidence type="ECO:0000256" key="5">
    <source>
        <dbReference type="ARBA" id="ARBA00032234"/>
    </source>
</evidence>
<organism evidence="9 10">
    <name type="scientific">Acipenser oxyrinchus oxyrinchus</name>
    <dbReference type="NCBI Taxonomy" id="40147"/>
    <lineage>
        <taxon>Eukaryota</taxon>
        <taxon>Metazoa</taxon>
        <taxon>Chordata</taxon>
        <taxon>Craniata</taxon>
        <taxon>Vertebrata</taxon>
        <taxon>Euteleostomi</taxon>
        <taxon>Actinopterygii</taxon>
        <taxon>Chondrostei</taxon>
        <taxon>Acipenseriformes</taxon>
        <taxon>Acipenseridae</taxon>
        <taxon>Acipenser</taxon>
    </lineage>
</organism>
<dbReference type="GO" id="GO:0000209">
    <property type="term" value="P:protein polyubiquitination"/>
    <property type="evidence" value="ECO:0007669"/>
    <property type="project" value="TreeGrafter"/>
</dbReference>
<proteinExistence type="predicted"/>
<sequence>MDDSDTQAEVFIELRKRLQSGRLVLSSGFAEDPSEVDISTGSSYVRIKGAKSCCNIDLPKGVSITPPSCREMQRVSGDGLHIRLQLQNDNDMEVLPTLIESLKAQKSYLFACQSCRETILMERVFHRVLPLPNGNWNALVDDWCCHPDPFANRKLLPRKDDCLLGDTFVLVNWGTGPNEALILEPKTADTDVSKENGGKDLMQKPNKNVRVICKCCRAMLGEVISSDTLKLYITEVTVKSPIEDSENTNLLNRSLFVENVIACRIVEVSSSQSTFRFSVQGHDGKAYILLWLLNADTLLVSSKTSVSGSAFTPSEDISYNEHKSYCASNVVKVLYLPCVTSNHRDIVDAWEKDIGVHSLPLPVTTCQELLLLLSASTGSLPPSMRTMNTFQVAFMKLASN</sequence>
<dbReference type="GO" id="GO:0061630">
    <property type="term" value="F:ubiquitin protein ligase activity"/>
    <property type="evidence" value="ECO:0007669"/>
    <property type="project" value="UniProtKB-EC"/>
</dbReference>
<comment type="function">
    <text evidence="7">E3 ubiquitin-protein ligase which accepts ubiquitin from specific E2 ubiquitin-conjugating enzymes, and transfers it to substrates, generally promoting their degradation by the proteasome. Independently of its E3 ubiquitin-protein ligase activity, acts as an inhibitor of CPSF3 endonuclease activity by blocking CPSF3 active site.</text>
</comment>
<dbReference type="EC" id="2.3.2.26" evidence="2"/>
<dbReference type="PANTHER" id="PTHR31531:SF2">
    <property type="entry name" value="E3 UBIQUITIN-PROTEIN LIGASE E3D"/>
    <property type="match status" value="1"/>
</dbReference>
<reference evidence="9" key="1">
    <citation type="submission" date="2022-02" db="EMBL/GenBank/DDBJ databases">
        <title>Atlantic sturgeon de novo genome assembly.</title>
        <authorList>
            <person name="Stock M."/>
            <person name="Klopp C."/>
            <person name="Guiguen Y."/>
            <person name="Cabau C."/>
            <person name="Parinello H."/>
            <person name="Santidrian Yebra-Pimentel E."/>
            <person name="Kuhl H."/>
            <person name="Dirks R.P."/>
            <person name="Guessner J."/>
            <person name="Wuertz S."/>
            <person name="Du K."/>
            <person name="Schartl M."/>
        </authorList>
    </citation>
    <scope>NUCLEOTIDE SEQUENCE</scope>
    <source>
        <strain evidence="9">STURGEONOMICS-FGT-2020</strain>
        <tissue evidence="9">Whole blood</tissue>
    </source>
</reference>
<evidence type="ECO:0000313" key="10">
    <source>
        <dbReference type="Proteomes" id="UP001230051"/>
    </source>
</evidence>
<name>A0AAD8LLH7_ACIOX</name>
<dbReference type="Proteomes" id="UP001230051">
    <property type="component" value="Unassembled WGS sequence"/>
</dbReference>
<dbReference type="GO" id="GO:0005829">
    <property type="term" value="C:cytosol"/>
    <property type="evidence" value="ECO:0007669"/>
    <property type="project" value="TreeGrafter"/>
</dbReference>
<evidence type="ECO:0000256" key="6">
    <source>
        <dbReference type="ARBA" id="ARBA00032298"/>
    </source>
</evidence>
<accession>A0AAD8LLH7</accession>
<evidence type="ECO:0000313" key="9">
    <source>
        <dbReference type="EMBL" id="KAK1170396.1"/>
    </source>
</evidence>